<evidence type="ECO:0000313" key="5">
    <source>
        <dbReference type="Proteomes" id="UP000426235"/>
    </source>
</evidence>
<dbReference type="RefSeq" id="WP_038607815.1">
    <property type="nucleotide sequence ID" value="NZ_CP009048.1"/>
</dbReference>
<dbReference type="Proteomes" id="UP000028931">
    <property type="component" value="Chromosome"/>
</dbReference>
<feature type="compositionally biased region" description="Pro residues" evidence="1">
    <location>
        <begin position="43"/>
        <end position="52"/>
    </location>
</feature>
<feature type="compositionally biased region" description="Pro residues" evidence="1">
    <location>
        <begin position="68"/>
        <end position="77"/>
    </location>
</feature>
<dbReference type="KEGG" id="palk:PSAKL28_11620"/>
<evidence type="ECO:0000313" key="3">
    <source>
        <dbReference type="EMBL" id="QGW76317.1"/>
    </source>
</evidence>
<evidence type="ECO:0000313" key="4">
    <source>
        <dbReference type="Proteomes" id="UP000028931"/>
    </source>
</evidence>
<dbReference type="HOGENOM" id="CLU_202578_0_0_6"/>
<sequence length="77" mass="8059">MKLDPAISAKLAVLQPNQVGVMAWSLLAHPHPHFAHAGGVPGQPDPDTPDQPSPDENHPMEPGEPTLPDEPPPAPVA</sequence>
<evidence type="ECO:0000256" key="1">
    <source>
        <dbReference type="SAM" id="MobiDB-lite"/>
    </source>
</evidence>
<dbReference type="EMBL" id="CP009048">
    <property type="protein sequence ID" value="AIL60388.1"/>
    <property type="molecule type" value="Genomic_DNA"/>
</dbReference>
<reference evidence="3" key="2">
    <citation type="submission" date="2019-12" db="EMBL/GenBank/DDBJ databases">
        <title>Hybrid Genome Assemblies of two High G+C Isolates from Undergraduate Microbiology Courses.</title>
        <authorList>
            <person name="Ne Ville C.J."/>
            <person name="Enright D."/>
            <person name="Hernandez I."/>
            <person name="Dodsworth J."/>
            <person name="Orwin P.M."/>
        </authorList>
    </citation>
    <scope>NUCLEOTIDE SEQUENCE [LARGE SCALE GENOMIC DNA]</scope>
    <source>
        <strain evidence="3">Neo</strain>
    </source>
</reference>
<reference evidence="2" key="1">
    <citation type="submission" date="2014-07" db="EMBL/GenBank/DDBJ databases">
        <authorList>
            <person name="Lee K."/>
            <person name="Lim J.Y."/>
            <person name="Hwang I."/>
        </authorList>
    </citation>
    <scope>NUCLEOTIDE SEQUENCE [LARGE SCALE GENOMIC DNA]</scope>
    <source>
        <strain evidence="2">KL28</strain>
    </source>
</reference>
<name>A0A077F4J2_9PSED</name>
<proteinExistence type="predicted"/>
<evidence type="ECO:0000313" key="2">
    <source>
        <dbReference type="EMBL" id="AIL60388.1"/>
    </source>
</evidence>
<dbReference type="EMBL" id="CP046621">
    <property type="protein sequence ID" value="QGW76317.1"/>
    <property type="molecule type" value="Genomic_DNA"/>
</dbReference>
<dbReference type="AlphaFoldDB" id="A0A077F4J2"/>
<accession>A0A077F4J2</accession>
<organism evidence="2 4">
    <name type="scientific">Pseudomonas alkylphenolica</name>
    <dbReference type="NCBI Taxonomy" id="237609"/>
    <lineage>
        <taxon>Bacteria</taxon>
        <taxon>Pseudomonadati</taxon>
        <taxon>Pseudomonadota</taxon>
        <taxon>Gammaproteobacteria</taxon>
        <taxon>Pseudomonadales</taxon>
        <taxon>Pseudomonadaceae</taxon>
        <taxon>Pseudomonas</taxon>
    </lineage>
</organism>
<keyword evidence="5" id="KW-1185">Reference proteome</keyword>
<dbReference type="Proteomes" id="UP000426235">
    <property type="component" value="Chromosome"/>
</dbReference>
<feature type="region of interest" description="Disordered" evidence="1">
    <location>
        <begin position="32"/>
        <end position="77"/>
    </location>
</feature>
<protein>
    <submittedName>
        <fullName evidence="2">Uncharacterized protein</fullName>
    </submittedName>
</protein>
<gene>
    <name evidence="3" type="ORF">GPJ81_06370</name>
    <name evidence="2" type="ORF">PSAKL28_11620</name>
</gene>